<dbReference type="Pfam" id="PF00589">
    <property type="entry name" value="Phage_integrase"/>
    <property type="match status" value="1"/>
</dbReference>
<evidence type="ECO:0000313" key="5">
    <source>
        <dbReference type="EMBL" id="CUH51999.1"/>
    </source>
</evidence>
<protein>
    <submittedName>
        <fullName evidence="5">Site-specific recombinase XerD</fullName>
    </submittedName>
</protein>
<dbReference type="STRING" id="321267.SHM7688_01439"/>
<dbReference type="PANTHER" id="PTHR30349:SF94">
    <property type="entry name" value="INTEGRASE_RECOMBINASE HI_1414-RELATED"/>
    <property type="match status" value="1"/>
</dbReference>
<dbReference type="PANTHER" id="PTHR30349">
    <property type="entry name" value="PHAGE INTEGRASE-RELATED"/>
    <property type="match status" value="1"/>
</dbReference>
<dbReference type="Proteomes" id="UP000054823">
    <property type="component" value="Unassembled WGS sequence"/>
</dbReference>
<name>A0A0P1FDM2_9RHOB</name>
<feature type="domain" description="Tyr recombinase" evidence="4">
    <location>
        <begin position="234"/>
        <end position="418"/>
    </location>
</feature>
<evidence type="ECO:0000256" key="1">
    <source>
        <dbReference type="ARBA" id="ARBA00022908"/>
    </source>
</evidence>
<dbReference type="InterPro" id="IPR011010">
    <property type="entry name" value="DNA_brk_join_enz"/>
</dbReference>
<gene>
    <name evidence="5" type="ORF">SHM7688_01439</name>
</gene>
<feature type="compositionally biased region" description="Polar residues" evidence="3">
    <location>
        <begin position="37"/>
        <end position="46"/>
    </location>
</feature>
<dbReference type="AlphaFoldDB" id="A0A0P1FDM2"/>
<keyword evidence="6" id="KW-1185">Reference proteome</keyword>
<evidence type="ECO:0000313" key="6">
    <source>
        <dbReference type="Proteomes" id="UP000054823"/>
    </source>
</evidence>
<evidence type="ECO:0000259" key="4">
    <source>
        <dbReference type="PROSITE" id="PS51898"/>
    </source>
</evidence>
<sequence>MTTINKSTTDVLAAITAQNLFHRSPSQATAVTAAGVSESTMPSSSAEQKEKKPRKEVPEKKFEEQNITRFEGKNGKFSYRVQIRKRVDGKQHSLTKTFKHLPNAKKWRNHQLRDIELNGFPIQIVTETTISDVIDDRLKRGKTLGRSALQVLTFIKADEFGKTKVSTLTQQQLYDYADLLSAGERMPQTVAGYMTHLARTLSWAKDRGALFPIEVVSLAMRTLWEDEVLARSEERDRRPDLCELNKILTAISENPRQKIPADILAVFAIYSARRLSEICRLRWDDLRVNSGTILVRDMKHPRQKKGNNVWCTLPSEALEIILAMPRTSEFIFPYNPRSVGTAYRRHRDKVGVVDLRFHDFRHEAISRLFEMGKSASFVRKISGHKNGGCLYRYEHVEEEGDKYANWHWHQLILEKCKALH</sequence>
<dbReference type="InterPro" id="IPR013762">
    <property type="entry name" value="Integrase-like_cat_sf"/>
</dbReference>
<dbReference type="CDD" id="cd00796">
    <property type="entry name" value="INT_Rci_Hp1_C"/>
    <property type="match status" value="1"/>
</dbReference>
<feature type="compositionally biased region" description="Basic and acidic residues" evidence="3">
    <location>
        <begin position="47"/>
        <end position="60"/>
    </location>
</feature>
<keyword evidence="2" id="KW-0233">DNA recombination</keyword>
<dbReference type="InterPro" id="IPR002104">
    <property type="entry name" value="Integrase_catalytic"/>
</dbReference>
<keyword evidence="1" id="KW-0229">DNA integration</keyword>
<dbReference type="GO" id="GO:0003677">
    <property type="term" value="F:DNA binding"/>
    <property type="evidence" value="ECO:0007669"/>
    <property type="project" value="InterPro"/>
</dbReference>
<dbReference type="EMBL" id="CYPW01000010">
    <property type="protein sequence ID" value="CUH51999.1"/>
    <property type="molecule type" value="Genomic_DNA"/>
</dbReference>
<dbReference type="SUPFAM" id="SSF56349">
    <property type="entry name" value="DNA breaking-rejoining enzymes"/>
    <property type="match status" value="1"/>
</dbReference>
<dbReference type="PROSITE" id="PS51898">
    <property type="entry name" value="TYR_RECOMBINASE"/>
    <property type="match status" value="1"/>
</dbReference>
<evidence type="ECO:0000256" key="3">
    <source>
        <dbReference type="SAM" id="MobiDB-lite"/>
    </source>
</evidence>
<evidence type="ECO:0000256" key="2">
    <source>
        <dbReference type="ARBA" id="ARBA00023172"/>
    </source>
</evidence>
<dbReference type="GO" id="GO:0006310">
    <property type="term" value="P:DNA recombination"/>
    <property type="evidence" value="ECO:0007669"/>
    <property type="project" value="UniProtKB-KW"/>
</dbReference>
<reference evidence="5 6" key="1">
    <citation type="submission" date="2015-09" db="EMBL/GenBank/DDBJ databases">
        <authorList>
            <consortium name="Swine Surveillance"/>
        </authorList>
    </citation>
    <scope>NUCLEOTIDE SEQUENCE [LARGE SCALE GENOMIC DNA]</scope>
    <source>
        <strain evidence="5 6">CECT 7688</strain>
    </source>
</reference>
<accession>A0A0P1FDM2</accession>
<dbReference type="Gene3D" id="1.10.443.10">
    <property type="entry name" value="Intergrase catalytic core"/>
    <property type="match status" value="1"/>
</dbReference>
<dbReference type="GO" id="GO:0015074">
    <property type="term" value="P:DNA integration"/>
    <property type="evidence" value="ECO:0007669"/>
    <property type="project" value="UniProtKB-KW"/>
</dbReference>
<feature type="region of interest" description="Disordered" evidence="3">
    <location>
        <begin position="23"/>
        <end position="60"/>
    </location>
</feature>
<dbReference type="RefSeq" id="WP_223229300.1">
    <property type="nucleotide sequence ID" value="NZ_CYPW01000010.1"/>
</dbReference>
<dbReference type="InterPro" id="IPR050090">
    <property type="entry name" value="Tyrosine_recombinase_XerCD"/>
</dbReference>
<organism evidence="5 6">
    <name type="scientific">Shimia marina</name>
    <dbReference type="NCBI Taxonomy" id="321267"/>
    <lineage>
        <taxon>Bacteria</taxon>
        <taxon>Pseudomonadati</taxon>
        <taxon>Pseudomonadota</taxon>
        <taxon>Alphaproteobacteria</taxon>
        <taxon>Rhodobacterales</taxon>
        <taxon>Roseobacteraceae</taxon>
    </lineage>
</organism>
<proteinExistence type="predicted"/>